<feature type="region of interest" description="Disordered" evidence="17">
    <location>
        <begin position="710"/>
        <end position="740"/>
    </location>
</feature>
<reference evidence="19" key="1">
    <citation type="submission" date="2025-08" db="UniProtKB">
        <authorList>
            <consortium name="Ensembl"/>
        </authorList>
    </citation>
    <scope>IDENTIFICATION</scope>
</reference>
<organism evidence="19 20">
    <name type="scientific">Sinocyclocheilus anshuiensis</name>
    <dbReference type="NCBI Taxonomy" id="1608454"/>
    <lineage>
        <taxon>Eukaryota</taxon>
        <taxon>Metazoa</taxon>
        <taxon>Chordata</taxon>
        <taxon>Craniata</taxon>
        <taxon>Vertebrata</taxon>
        <taxon>Euteleostomi</taxon>
        <taxon>Actinopterygii</taxon>
        <taxon>Neopterygii</taxon>
        <taxon>Teleostei</taxon>
        <taxon>Ostariophysi</taxon>
        <taxon>Cypriniformes</taxon>
        <taxon>Cyprinidae</taxon>
        <taxon>Cyprininae</taxon>
        <taxon>Sinocyclocheilus</taxon>
    </lineage>
</organism>
<dbReference type="PROSITE" id="PS51720">
    <property type="entry name" value="G_AIG1"/>
    <property type="match status" value="2"/>
</dbReference>
<evidence type="ECO:0000256" key="15">
    <source>
        <dbReference type="ARBA" id="ARBA00077278"/>
    </source>
</evidence>
<evidence type="ECO:0000256" key="1">
    <source>
        <dbReference type="ARBA" id="ARBA00004173"/>
    </source>
</evidence>
<dbReference type="Gene3D" id="3.40.50.300">
    <property type="entry name" value="P-loop containing nucleotide triphosphate hydrolases"/>
    <property type="match status" value="4"/>
</dbReference>
<evidence type="ECO:0000256" key="17">
    <source>
        <dbReference type="SAM" id="MobiDB-lite"/>
    </source>
</evidence>
<dbReference type="Ensembl" id="ENSSANT00000024453.1">
    <property type="protein sequence ID" value="ENSSANP00000022951.1"/>
    <property type="gene ID" value="ENSSANG00000011837.1"/>
</dbReference>
<evidence type="ECO:0000256" key="5">
    <source>
        <dbReference type="ARBA" id="ARBA00008535"/>
    </source>
</evidence>
<keyword evidence="10" id="KW-0333">Golgi apparatus</keyword>
<dbReference type="FunFam" id="3.40.50.300:FF:000536">
    <property type="entry name" value="GTPase IMAP family member 8"/>
    <property type="match status" value="2"/>
</dbReference>
<comment type="similarity">
    <text evidence="5">Belongs to the TRAFAC class TrmE-Era-EngA-EngB-Septin-like GTPase superfamily. AIG1/Toc34/Toc159-like paraseptin GTPase family. IAN subfamily.</text>
</comment>
<evidence type="ECO:0000259" key="18">
    <source>
        <dbReference type="PROSITE" id="PS51720"/>
    </source>
</evidence>
<comment type="function">
    <text evidence="13">Exerts an anti-apoptotic effect in the immune system and is involved in responses to infections.</text>
</comment>
<evidence type="ECO:0000256" key="8">
    <source>
        <dbReference type="ARBA" id="ARBA00022741"/>
    </source>
</evidence>
<evidence type="ECO:0000256" key="11">
    <source>
        <dbReference type="ARBA" id="ARBA00023128"/>
    </source>
</evidence>
<dbReference type="GO" id="GO:0005794">
    <property type="term" value="C:Golgi apparatus"/>
    <property type="evidence" value="ECO:0007669"/>
    <property type="project" value="UniProtKB-SubCell"/>
</dbReference>
<keyword evidence="7" id="KW-0677">Repeat</keyword>
<dbReference type="SUPFAM" id="SSF52540">
    <property type="entry name" value="P-loop containing nucleoside triphosphate hydrolases"/>
    <property type="match status" value="3"/>
</dbReference>
<gene>
    <name evidence="19" type="primary">LOC107701974</name>
</gene>
<evidence type="ECO:0000256" key="6">
    <source>
        <dbReference type="ARBA" id="ARBA00022490"/>
    </source>
</evidence>
<evidence type="ECO:0000313" key="19">
    <source>
        <dbReference type="Ensembl" id="ENSSANP00000022951.1"/>
    </source>
</evidence>
<name>A0A671LX96_9TELE</name>
<evidence type="ECO:0000256" key="10">
    <source>
        <dbReference type="ARBA" id="ARBA00023034"/>
    </source>
</evidence>
<dbReference type="CDD" id="cd01852">
    <property type="entry name" value="AIG1"/>
    <property type="match status" value="2"/>
</dbReference>
<evidence type="ECO:0000256" key="14">
    <source>
        <dbReference type="ARBA" id="ARBA00073539"/>
    </source>
</evidence>
<keyword evidence="8" id="KW-0547">Nucleotide-binding</keyword>
<evidence type="ECO:0000256" key="13">
    <source>
        <dbReference type="ARBA" id="ARBA00056809"/>
    </source>
</evidence>
<feature type="region of interest" description="Disordered" evidence="17">
    <location>
        <begin position="830"/>
        <end position="857"/>
    </location>
</feature>
<feature type="domain" description="AIG1-type G" evidence="18">
    <location>
        <begin position="936"/>
        <end position="1137"/>
    </location>
</feature>
<keyword evidence="11" id="KW-0496">Mitochondrion</keyword>
<feature type="region of interest" description="Disordered" evidence="17">
    <location>
        <begin position="1460"/>
        <end position="1517"/>
    </location>
</feature>
<protein>
    <recommendedName>
        <fullName evidence="14">GTPase IMAP family member 8</fullName>
    </recommendedName>
    <alternativeName>
        <fullName evidence="15">Immune-associated nucleotide-binding protein 9</fullName>
    </alternativeName>
</protein>
<proteinExistence type="inferred from homology"/>
<dbReference type="GO" id="GO:0005829">
    <property type="term" value="C:cytosol"/>
    <property type="evidence" value="ECO:0007669"/>
    <property type="project" value="UniProtKB-SubCell"/>
</dbReference>
<feature type="domain" description="AIG1-type G" evidence="18">
    <location>
        <begin position="424"/>
        <end position="625"/>
    </location>
</feature>
<feature type="region of interest" description="Disordered" evidence="17">
    <location>
        <begin position="1197"/>
        <end position="1446"/>
    </location>
</feature>
<dbReference type="PANTHER" id="PTHR10903">
    <property type="entry name" value="GTPASE, IMAP FAMILY MEMBER-RELATED"/>
    <property type="match status" value="1"/>
</dbReference>
<evidence type="ECO:0000256" key="3">
    <source>
        <dbReference type="ARBA" id="ARBA00004514"/>
    </source>
</evidence>
<comment type="subcellular location">
    <subcellularLocation>
        <location evidence="3">Cytoplasm</location>
        <location evidence="3">Cytosol</location>
    </subcellularLocation>
    <subcellularLocation>
        <location evidence="2">Endoplasmic reticulum</location>
    </subcellularLocation>
    <subcellularLocation>
        <location evidence="4">Golgi apparatus</location>
    </subcellularLocation>
    <subcellularLocation>
        <location evidence="1">Mitochondrion</location>
    </subcellularLocation>
</comment>
<dbReference type="Pfam" id="PF04548">
    <property type="entry name" value="AIG1"/>
    <property type="match status" value="4"/>
</dbReference>
<evidence type="ECO:0000256" key="7">
    <source>
        <dbReference type="ARBA" id="ARBA00022737"/>
    </source>
</evidence>
<dbReference type="Proteomes" id="UP000472260">
    <property type="component" value="Unassembled WGS sequence"/>
</dbReference>
<feature type="region of interest" description="Disordered" evidence="17">
    <location>
        <begin position="774"/>
        <end position="794"/>
    </location>
</feature>
<evidence type="ECO:0000256" key="2">
    <source>
        <dbReference type="ARBA" id="ARBA00004240"/>
    </source>
</evidence>
<dbReference type="GO" id="GO:0005525">
    <property type="term" value="F:GTP binding"/>
    <property type="evidence" value="ECO:0007669"/>
    <property type="project" value="UniProtKB-KW"/>
</dbReference>
<keyword evidence="20" id="KW-1185">Reference proteome</keyword>
<sequence length="1551" mass="187441">MTTTGKTKLNIVLCGNNPTLKNSVSKMFRGITSKSQKEMSKVCVKKEGKIHGRQISVIELPALTRLSEEEVMRETLHCLSLCDPGVHLFILVTPVCPLTNEDRAEMEKIKGILNSNEHFMLLFITELDQSVIDFVSLYGSWHSVMGSKDQRSSEKISDLFDRIDSMKIEPYSLQMHIRAPEKKVRHELEEQLRVRDNEVKELQQKIKTLEGVKLNLVVCGSNRGLKSFISKLILKQSERRSELSSECVRRDVELDGHLISLVELPALFNTQLSEEDMMRQTHRCVSLCHPGVHVFILIIPDAPLTDEDKAEIEEIQRIFSSRINKYIMIIIKQNPEHQTAELNEKTLSVIESFGGRHNFIGPKTQVSVLMEKLKQMVEENSGDCFSTETLMETQMEKLLKFEEIKRRIYPLETWFQSQDSRDIEYELRIVLLGKTGVGKSSTGNNILGRVMFEAEAAHESITKECLRENAEINGRHIAVIDTPGLFDTDLSNEEIQREISNCIPMILPGPHVFIIVLNLGQRFTQEEEKSVEIIQETFGENSLKYTMVLFTRGDDLNDKTIEQYLGKSGSALKQLIDVCENRYHVFNNKETGDRTQVTDLLQKIDNMVKANGGSYYSCKMFREMERELQEQQKNILMEKVEQVVREKEELMNKHEEEKNKMKMKMEEKRQNHEKERKRREEEFIEREERYKRDIKEREEQEKKIREELKREREEWEKQKQQERQRREEEEDKWRKKEQATWDECNQRLKEVEERMESEKEVNLSKYKEEKERMKMMVDEERRNHEKERNRREEVDERRRKIEKETWDEYYQKLKRERERRYREKKDLQIKHEEDRKRMKKMMEKERQNHDKETKRREEEYIKAEEQYKRDIKYIEEQEGKIRDELKRERKEWEKQKQQERQRREEEENEMHKFIELHTGTPEVLHTNNEEDSSSDSGCLRILLLGRTGSGKSATGNTILGNDEFHSEASSRLVTTVCQKRVGEVDGQSVAVIDTPGLFDPSLTNEQVQEEIMKCISLSAPGPHAFIIVLNVEKITPEEKDTLDVIKMIFGSKAADFCIVLFTRGDELKQQTIEHYAEKSKNAEFKTLISDCGNRFLAFNNTETQDQTQVTQLLNMIEEMKKSNQGRYFTNEMFEKGGIAIEQKMEMLEENKRKNLFQVEELKAKYDMEIKRMGERLEEKKQRKEEERERLKNKFREQEETLRREFEEKEKSELKKREMKEDQKQSEEEGKKQRAEYDQRIDEMKREMENQRIQYEKQLTEREEEDRKREEEYKQDQEHMKNDHENIMTELRKKHEEEIKKRDSEEQMMKEQEEKEREEWKRKIKEAENDKETQEEMKRQQREWEEKKNREKREREDEERERHNEQLREKQEELENKRKKYERERKEEEQRIEKEGEKLKREREQKEREYKENINEMERHYEQLERERKEEWRRRKQEDEERRVEKRKRCEKMIEDLKREQEEEIKRREREETERIDREEKECDEMKQKHEEQIGKMKKKHEDEARKQKKELIHLRNRKEQQVQELKERLEQLNEVKRLRKELKDKWSCHVM</sequence>
<feature type="compositionally biased region" description="Basic and acidic residues" evidence="17">
    <location>
        <begin position="1197"/>
        <end position="1443"/>
    </location>
</feature>
<dbReference type="InterPro" id="IPR006703">
    <property type="entry name" value="G_AIG1"/>
</dbReference>
<accession>A0A671LX96</accession>
<feature type="coiled-coil region" evidence="16">
    <location>
        <begin position="185"/>
        <end position="212"/>
    </location>
</feature>
<reference evidence="19" key="2">
    <citation type="submission" date="2025-09" db="UniProtKB">
        <authorList>
            <consortium name="Ensembl"/>
        </authorList>
    </citation>
    <scope>IDENTIFICATION</scope>
</reference>
<evidence type="ECO:0000256" key="16">
    <source>
        <dbReference type="SAM" id="Coils"/>
    </source>
</evidence>
<keyword evidence="9" id="KW-0256">Endoplasmic reticulum</keyword>
<keyword evidence="12" id="KW-0342">GTP-binding</keyword>
<dbReference type="GO" id="GO:0005783">
    <property type="term" value="C:endoplasmic reticulum"/>
    <property type="evidence" value="ECO:0007669"/>
    <property type="project" value="UniProtKB-SubCell"/>
</dbReference>
<evidence type="ECO:0000313" key="20">
    <source>
        <dbReference type="Proteomes" id="UP000472260"/>
    </source>
</evidence>
<evidence type="ECO:0000256" key="9">
    <source>
        <dbReference type="ARBA" id="ARBA00022824"/>
    </source>
</evidence>
<evidence type="ECO:0000256" key="4">
    <source>
        <dbReference type="ARBA" id="ARBA00004555"/>
    </source>
</evidence>
<evidence type="ECO:0000256" key="12">
    <source>
        <dbReference type="ARBA" id="ARBA00023134"/>
    </source>
</evidence>
<dbReference type="PANTHER" id="PTHR10903:SF170">
    <property type="entry name" value="GTPASE IMAP FAMILY MEMBER 7"/>
    <property type="match status" value="1"/>
</dbReference>
<keyword evidence="6" id="KW-0963">Cytoplasm</keyword>
<dbReference type="InterPro" id="IPR045058">
    <property type="entry name" value="GIMA/IAN/Toc"/>
</dbReference>
<dbReference type="GO" id="GO:0005739">
    <property type="term" value="C:mitochondrion"/>
    <property type="evidence" value="ECO:0007669"/>
    <property type="project" value="UniProtKB-SubCell"/>
</dbReference>
<dbReference type="InterPro" id="IPR027417">
    <property type="entry name" value="P-loop_NTPase"/>
</dbReference>
<keyword evidence="16" id="KW-0175">Coiled coil</keyword>
<feature type="region of interest" description="Disordered" evidence="17">
    <location>
        <begin position="652"/>
        <end position="682"/>
    </location>
</feature>